<organism evidence="8 9">
    <name type="scientific">Oceanobacillus picturae</name>
    <dbReference type="NCBI Taxonomy" id="171693"/>
    <lineage>
        <taxon>Bacteria</taxon>
        <taxon>Bacillati</taxon>
        <taxon>Bacillota</taxon>
        <taxon>Bacilli</taxon>
        <taxon>Bacillales</taxon>
        <taxon>Bacillaceae</taxon>
        <taxon>Oceanobacillus</taxon>
    </lineage>
</organism>
<proteinExistence type="predicted"/>
<dbReference type="Gene3D" id="3.30.2400.10">
    <property type="entry name" value="Major capsid protein gp5"/>
    <property type="match status" value="1"/>
</dbReference>
<feature type="domain" description="Prohead serine protease" evidence="6">
    <location>
        <begin position="17"/>
        <end position="171"/>
    </location>
</feature>
<dbReference type="InterPro" id="IPR054613">
    <property type="entry name" value="Peptidase_S78_dom"/>
</dbReference>
<comment type="subcellular location">
    <subcellularLocation>
        <location evidence="1">Virion</location>
    </subcellularLocation>
</comment>
<evidence type="ECO:0000256" key="2">
    <source>
        <dbReference type="ARBA" id="ARBA00022612"/>
    </source>
</evidence>
<evidence type="ECO:0000256" key="1">
    <source>
        <dbReference type="ARBA" id="ARBA00004328"/>
    </source>
</evidence>
<name>A0A0U9HB66_9BACI</name>
<dbReference type="InterPro" id="IPR024455">
    <property type="entry name" value="Phage_capsid"/>
</dbReference>
<evidence type="ECO:0000256" key="3">
    <source>
        <dbReference type="ARBA" id="ARBA00022670"/>
    </source>
</evidence>
<evidence type="ECO:0000259" key="7">
    <source>
        <dbReference type="Pfam" id="PF05065"/>
    </source>
</evidence>
<gene>
    <name evidence="8" type="ORF">OPHB3_3919</name>
</gene>
<dbReference type="NCBIfam" id="TIGR01543">
    <property type="entry name" value="proheadase_HK97"/>
    <property type="match status" value="1"/>
</dbReference>
<keyword evidence="2" id="KW-1188">Viral release from host cell</keyword>
<dbReference type="AlphaFoldDB" id="A0A0U9HB66"/>
<dbReference type="Proteomes" id="UP000052946">
    <property type="component" value="Unassembled WGS sequence"/>
</dbReference>
<keyword evidence="4" id="KW-0378">Hydrolase</keyword>
<evidence type="ECO:0000256" key="4">
    <source>
        <dbReference type="ARBA" id="ARBA00022801"/>
    </source>
</evidence>
<dbReference type="SUPFAM" id="SSF56563">
    <property type="entry name" value="Major capsid protein gp5"/>
    <property type="match status" value="1"/>
</dbReference>
<dbReference type="GO" id="GO:0006508">
    <property type="term" value="P:proteolysis"/>
    <property type="evidence" value="ECO:0007669"/>
    <property type="project" value="UniProtKB-KW"/>
</dbReference>
<reference evidence="8 9" key="2">
    <citation type="journal article" date="2016" name="Genome Announc.">
        <title>Draft Genome Sequence of Oceanobacillus picturae Heshi-B3, Isolated from Fermented Rice Bran in a Traditional Japanese Seafood Dish.</title>
        <authorList>
            <person name="Akuzawa S."/>
            <person name="Nagaoka J."/>
            <person name="Kanekatsu M."/>
            <person name="Kanesaki Y."/>
            <person name="Suzuki T."/>
        </authorList>
    </citation>
    <scope>NUCLEOTIDE SEQUENCE [LARGE SCALE GENOMIC DNA]</scope>
    <source>
        <strain evidence="8 9">Heshi-B3</strain>
    </source>
</reference>
<dbReference type="Pfam" id="PF05065">
    <property type="entry name" value="Phage_capsid"/>
    <property type="match status" value="1"/>
</dbReference>
<feature type="region of interest" description="Disordered" evidence="5">
    <location>
        <begin position="180"/>
        <end position="199"/>
    </location>
</feature>
<reference evidence="9" key="1">
    <citation type="submission" date="2015-07" db="EMBL/GenBank/DDBJ databases">
        <title>Draft Genome Sequence of Oceanobacillus picturae Heshi-B3 that Was Isolated from Fermented Rice Bran with Aging Salted Mackerel, Which Was Named Heshiko as Traditional Fermented Seafood in Japan.</title>
        <authorList>
            <person name="Akuzawa S."/>
            <person name="Nakagawa J."/>
            <person name="Kanekatsu T."/>
            <person name="Kanesaki Y."/>
            <person name="Suzuki T."/>
        </authorList>
    </citation>
    <scope>NUCLEOTIDE SEQUENCE [LARGE SCALE GENOMIC DNA]</scope>
    <source>
        <strain evidence="9">Heshi-B3</strain>
    </source>
</reference>
<feature type="domain" description="Phage capsid-like C-terminal" evidence="7">
    <location>
        <begin position="239"/>
        <end position="509"/>
    </location>
</feature>
<sequence length="512" mass="57056">MKMELRMDSSKLETKVDGSLKVSGYVNKTGKLSNVLGSSKKFVEKIARGAFSRAINDSSKDIDFLAEHDSRLILSSTSNGSLELTEDNQGLYMSATITPTSWGRDYYELINSSILQNMSFGFRTIRDSWKNIGVDLYERTIEELELFEVSVVKNPAYSSSTISARGIELVEKVEVPSNVQAPNKTSGLNKKEERKDNMKTEHRYAITSKDLKMEKHKEDYELFETFVRENRAMQTTAEGGALMPENVANLVVKQMENISPIFARAKKFPSVNGSLRILREDDFAFESGFVGEGEDVIEGAMNLTEVKLDQKRYGAAIHLTDQLINDSAMNIVEYVTNLLGRRIVRAAEKSILVGNTEEEFKGIIHDEEVGEFTVTSIDAITPDDLLDIYNSVHPEYLADSSFFVSKTAFQAIAKLKDASGHFYVQNGVVNGRPTRTLFGAEVFVTDSLIDSNPLVFGNINEGYAVMIKKNQGIQLIQDTKTAFKGTKMFLADVYADGAVYNPQALTKLTVKV</sequence>
<dbReference type="InterPro" id="IPR006433">
    <property type="entry name" value="Prohead_protease"/>
</dbReference>
<accession>A0A0U9HB66</accession>
<dbReference type="InterPro" id="IPR054612">
    <property type="entry name" value="Phage_capsid-like_C"/>
</dbReference>
<dbReference type="GO" id="GO:0008233">
    <property type="term" value="F:peptidase activity"/>
    <property type="evidence" value="ECO:0007669"/>
    <property type="project" value="UniProtKB-KW"/>
</dbReference>
<evidence type="ECO:0000313" key="8">
    <source>
        <dbReference type="EMBL" id="GAQ19934.1"/>
    </source>
</evidence>
<comment type="caution">
    <text evidence="8">The sequence shown here is derived from an EMBL/GenBank/DDBJ whole genome shotgun (WGS) entry which is preliminary data.</text>
</comment>
<feature type="compositionally biased region" description="Basic and acidic residues" evidence="5">
    <location>
        <begin position="189"/>
        <end position="199"/>
    </location>
</feature>
<evidence type="ECO:0000313" key="9">
    <source>
        <dbReference type="Proteomes" id="UP000052946"/>
    </source>
</evidence>
<evidence type="ECO:0000259" key="6">
    <source>
        <dbReference type="Pfam" id="PF04586"/>
    </source>
</evidence>
<dbReference type="RefSeq" id="WP_058951421.1">
    <property type="nucleotide sequence ID" value="NZ_BBXV01000083.1"/>
</dbReference>
<evidence type="ECO:0000256" key="5">
    <source>
        <dbReference type="SAM" id="MobiDB-lite"/>
    </source>
</evidence>
<dbReference type="Gene3D" id="3.30.2320.10">
    <property type="entry name" value="hypothetical protein PF0899 domain"/>
    <property type="match status" value="1"/>
</dbReference>
<dbReference type="OrthoDB" id="64791at2"/>
<dbReference type="EMBL" id="BBXV01000083">
    <property type="protein sequence ID" value="GAQ19934.1"/>
    <property type="molecule type" value="Genomic_DNA"/>
</dbReference>
<keyword evidence="3" id="KW-0645">Protease</keyword>
<dbReference type="Pfam" id="PF04586">
    <property type="entry name" value="Peptidase_S78"/>
    <property type="match status" value="1"/>
</dbReference>
<dbReference type="NCBIfam" id="TIGR01554">
    <property type="entry name" value="major_cap_HK97"/>
    <property type="match status" value="1"/>
</dbReference>
<protein>
    <submittedName>
        <fullName evidence="8">Peptidase U35</fullName>
    </submittedName>
</protein>